<name>Q0ZCD8_POPTR</name>
<evidence type="ECO:0000259" key="3">
    <source>
        <dbReference type="PROSITE" id="PS50158"/>
    </source>
</evidence>
<feature type="region of interest" description="Disordered" evidence="2">
    <location>
        <begin position="1"/>
        <end position="22"/>
    </location>
</feature>
<dbReference type="PANTHER" id="PTHR47481">
    <property type="match status" value="1"/>
</dbReference>
<reference evidence="4" key="1">
    <citation type="submission" date="2006-05" db="EMBL/GenBank/DDBJ databases">
        <title>Cloning and characterization of non-RGAs based on NBS domain.</title>
        <authorList>
            <person name="Zhang Z.Y."/>
            <person name="Zhang Q."/>
        </authorList>
    </citation>
    <scope>NUCLEOTIDE SEQUENCE</scope>
</reference>
<keyword evidence="1" id="KW-0863">Zinc-finger</keyword>
<proteinExistence type="evidence at transcript level"/>
<feature type="compositionally biased region" description="Polar residues" evidence="2">
    <location>
        <begin position="1"/>
        <end position="14"/>
    </location>
</feature>
<protein>
    <submittedName>
        <fullName evidence="4">CCHC-type integrase</fullName>
    </submittedName>
</protein>
<dbReference type="ExpressionAtlas" id="Q0ZCD8">
    <property type="expression patterns" value="baseline"/>
</dbReference>
<feature type="domain" description="CCHC-type" evidence="3">
    <location>
        <begin position="296"/>
        <end position="312"/>
    </location>
</feature>
<accession>Q0ZCD8</accession>
<organism evidence="4">
    <name type="scientific">Populus trichocarpa</name>
    <name type="common">Western balsam poplar</name>
    <name type="synonym">Populus balsamifera subsp. trichocarpa</name>
    <dbReference type="NCBI Taxonomy" id="3694"/>
    <lineage>
        <taxon>Eukaryota</taxon>
        <taxon>Viridiplantae</taxon>
        <taxon>Streptophyta</taxon>
        <taxon>Embryophyta</taxon>
        <taxon>Tracheophyta</taxon>
        <taxon>Spermatophyta</taxon>
        <taxon>Magnoliopsida</taxon>
        <taxon>eudicotyledons</taxon>
        <taxon>Gunneridae</taxon>
        <taxon>Pentapetalae</taxon>
        <taxon>rosids</taxon>
        <taxon>fabids</taxon>
        <taxon>Malpighiales</taxon>
        <taxon>Salicaceae</taxon>
        <taxon>Saliceae</taxon>
        <taxon>Populus</taxon>
    </lineage>
</organism>
<evidence type="ECO:0000256" key="2">
    <source>
        <dbReference type="SAM" id="MobiDB-lite"/>
    </source>
</evidence>
<evidence type="ECO:0000313" key="4">
    <source>
        <dbReference type="EMBL" id="ABG37650.2"/>
    </source>
</evidence>
<dbReference type="Pfam" id="PF22936">
    <property type="entry name" value="Pol_BBD"/>
    <property type="match status" value="1"/>
</dbReference>
<dbReference type="PROSITE" id="PS50158">
    <property type="entry name" value="ZF_CCHC"/>
    <property type="match status" value="1"/>
</dbReference>
<feature type="non-terminal residue" evidence="4">
    <location>
        <position position="441"/>
    </location>
</feature>
<dbReference type="GO" id="GO:0008270">
    <property type="term" value="F:zinc ion binding"/>
    <property type="evidence" value="ECO:0007669"/>
    <property type="project" value="UniProtKB-KW"/>
</dbReference>
<dbReference type="InterPro" id="IPR001878">
    <property type="entry name" value="Znf_CCHC"/>
</dbReference>
<dbReference type="GO" id="GO:0003676">
    <property type="term" value="F:nucleic acid binding"/>
    <property type="evidence" value="ECO:0007669"/>
    <property type="project" value="InterPro"/>
</dbReference>
<keyword evidence="1" id="KW-0479">Metal-binding</keyword>
<evidence type="ECO:0000256" key="1">
    <source>
        <dbReference type="PROSITE-ProRule" id="PRU00047"/>
    </source>
</evidence>
<dbReference type="Pfam" id="PF14223">
    <property type="entry name" value="Retrotran_gag_2"/>
    <property type="match status" value="1"/>
</dbReference>
<sequence length="441" mass="49044">MVSGASPSNENPILNTHHPISTPTSPIETPLIAFNISAQINEKLTPSTFPQWRAQFEALLIGYDLLDFVTGDHPCPSANNTSTFSSHKSHWVRQDKLILSAILASTTPTITPFISTAKTSQEAWHKLHTMYASKSRSRALQLKEELTLIKRDNKTVQEYLHIVKTLADEIALIDHPISADDLTFYILNGLGPDFREIAAPIRAREKSLTFEELHDLLVSHEAYLRRLETAAQHLVATTNFSSRSGGHRQSMAPSHGHHGSRGFNKYTGPRTPNVPQNRKPPSNGWKSMGPRRYQPKCQLCDQLGHVAKQCPKVHFSEPTANCVSTSHPKDTKWLIDSAASHNITGDLSNLSVHSEYDGTNEVVLGDGSGLRVSHIGSLVFHSPTRTFHLKDTLCVPSIQKNLISVHHFTTQNNVFVEFHPLYFLVKDQITGAILLKGAYEN</sequence>
<dbReference type="InterPro" id="IPR054722">
    <property type="entry name" value="PolX-like_BBD"/>
</dbReference>
<dbReference type="InterPro" id="IPR036875">
    <property type="entry name" value="Znf_CCHC_sf"/>
</dbReference>
<dbReference type="EMBL" id="DQ536157">
    <property type="protein sequence ID" value="ABG37650.2"/>
    <property type="molecule type" value="mRNA"/>
</dbReference>
<keyword evidence="1" id="KW-0862">Zinc</keyword>
<dbReference type="AlphaFoldDB" id="Q0ZCD8"/>
<dbReference type="SUPFAM" id="SSF57756">
    <property type="entry name" value="Retrovirus zinc finger-like domains"/>
    <property type="match status" value="1"/>
</dbReference>
<feature type="region of interest" description="Disordered" evidence="2">
    <location>
        <begin position="240"/>
        <end position="289"/>
    </location>
</feature>
<dbReference type="PANTHER" id="PTHR47481:SF9">
    <property type="entry name" value="RETROTRANSPOSON GAG DOMAIN-CONTAINING PROTEIN"/>
    <property type="match status" value="1"/>
</dbReference>